<feature type="region of interest" description="Disordered" evidence="1">
    <location>
        <begin position="195"/>
        <end position="216"/>
    </location>
</feature>
<dbReference type="Gene3D" id="3.40.50.1820">
    <property type="entry name" value="alpha/beta hydrolase"/>
    <property type="match status" value="1"/>
</dbReference>
<keyword evidence="4" id="KW-0378">Hydrolase</keyword>
<reference evidence="4 5" key="1">
    <citation type="submission" date="2018-11" db="EMBL/GenBank/DDBJ databases">
        <title>The genome of Variovorax sp T529.</title>
        <authorList>
            <person name="Gao J."/>
        </authorList>
    </citation>
    <scope>NUCLEOTIDE SEQUENCE [LARGE SCALE GENOMIC DNA]</scope>
    <source>
        <strain evidence="4 5">T529</strain>
    </source>
</reference>
<gene>
    <name evidence="4" type="ORF">EH244_26125</name>
</gene>
<dbReference type="SUPFAM" id="SSF53474">
    <property type="entry name" value="alpha/beta-Hydrolases"/>
    <property type="match status" value="1"/>
</dbReference>
<evidence type="ECO:0000256" key="2">
    <source>
        <dbReference type="SAM" id="SignalP"/>
    </source>
</evidence>
<feature type="domain" description="AB hydrolase-1" evidence="3">
    <location>
        <begin position="66"/>
        <end position="346"/>
    </location>
</feature>
<evidence type="ECO:0000259" key="3">
    <source>
        <dbReference type="Pfam" id="PF00561"/>
    </source>
</evidence>
<dbReference type="Proteomes" id="UP000271590">
    <property type="component" value="Unassembled WGS sequence"/>
</dbReference>
<feature type="signal peptide" evidence="2">
    <location>
        <begin position="1"/>
        <end position="26"/>
    </location>
</feature>
<dbReference type="RefSeq" id="WP_124961220.1">
    <property type="nucleotide sequence ID" value="NZ_RQXU01000023.1"/>
</dbReference>
<comment type="caution">
    <text evidence="4">The sequence shown here is derived from an EMBL/GenBank/DDBJ whole genome shotgun (WGS) entry which is preliminary data.</text>
</comment>
<evidence type="ECO:0000313" key="5">
    <source>
        <dbReference type="Proteomes" id="UP000271590"/>
    </source>
</evidence>
<dbReference type="Pfam" id="PF00561">
    <property type="entry name" value="Abhydrolase_1"/>
    <property type="match status" value="1"/>
</dbReference>
<keyword evidence="2" id="KW-0732">Signal</keyword>
<organism evidence="4 5">
    <name type="scientific">Variovorax beijingensis</name>
    <dbReference type="NCBI Taxonomy" id="2496117"/>
    <lineage>
        <taxon>Bacteria</taxon>
        <taxon>Pseudomonadati</taxon>
        <taxon>Pseudomonadota</taxon>
        <taxon>Betaproteobacteria</taxon>
        <taxon>Burkholderiales</taxon>
        <taxon>Comamonadaceae</taxon>
        <taxon>Variovorax</taxon>
    </lineage>
</organism>
<accession>A0A3P3E9L1</accession>
<name>A0A3P3E9L1_9BURK</name>
<dbReference type="PANTHER" id="PTHR43194:SF2">
    <property type="entry name" value="PEROXISOMAL MEMBRANE PROTEIN LPX1"/>
    <property type="match status" value="1"/>
</dbReference>
<feature type="chain" id="PRO_5017993611" evidence="2">
    <location>
        <begin position="27"/>
        <end position="371"/>
    </location>
</feature>
<protein>
    <submittedName>
        <fullName evidence="4">Alpha/beta fold hydrolase</fullName>
    </submittedName>
</protein>
<evidence type="ECO:0000256" key="1">
    <source>
        <dbReference type="SAM" id="MobiDB-lite"/>
    </source>
</evidence>
<dbReference type="InterPro" id="IPR000073">
    <property type="entry name" value="AB_hydrolase_1"/>
</dbReference>
<dbReference type="InterPro" id="IPR050228">
    <property type="entry name" value="Carboxylesterase_BioH"/>
</dbReference>
<dbReference type="PANTHER" id="PTHR43194">
    <property type="entry name" value="HYDROLASE ALPHA/BETA FOLD FAMILY"/>
    <property type="match status" value="1"/>
</dbReference>
<dbReference type="GO" id="GO:0016787">
    <property type="term" value="F:hydrolase activity"/>
    <property type="evidence" value="ECO:0007669"/>
    <property type="project" value="UniProtKB-KW"/>
</dbReference>
<dbReference type="EMBL" id="RQXU01000023">
    <property type="protein sequence ID" value="RRH82776.1"/>
    <property type="molecule type" value="Genomic_DNA"/>
</dbReference>
<sequence length="371" mass="39630">MLQFRKPVLAAAQAAAILLGAAEAVGATPVRTDFHVQTADGQTIRVREVVAAKKEEEEEERPAAQPLVLVHGARVPGIASFDLDVPHGSLAADLASALGTAVYVMDARGYGGSGRPAAMERPPGESRPQSRANEVVRDIDAVVREVSRRHANAQVNLLGWATGGMWAAYYASLWPERVARLVTLNALYGGASTHATLGPGSPNSDPAHPERLRPTTGGYARYDSASLLPSWDRSIPSNDKASWRAPEIAKAYADASLRSDPESGRHSPPAFRAPLGAIEDSFYQAGGRRLFDASFITAPVLVVRSERDFWSRPEDAEAFARDAVRAASVRTVTIPGATHYVHLDRPERGRERLMGELAGFLRGTAAASSGG</sequence>
<dbReference type="AlphaFoldDB" id="A0A3P3E9L1"/>
<feature type="region of interest" description="Disordered" evidence="1">
    <location>
        <begin position="113"/>
        <end position="132"/>
    </location>
</feature>
<dbReference type="InterPro" id="IPR029058">
    <property type="entry name" value="AB_hydrolase_fold"/>
</dbReference>
<evidence type="ECO:0000313" key="4">
    <source>
        <dbReference type="EMBL" id="RRH82776.1"/>
    </source>
</evidence>
<proteinExistence type="predicted"/>